<sequence length="94" mass="10689">MTTRPTDNAFPLHSTDFFDEKPIGSTTHHGLSKREYFAAIALQGLLASTHWEFCKIDDVWEHQAPSLEDFAEIAVEQADKLIEELSISTRSLQR</sequence>
<evidence type="ECO:0000313" key="2">
    <source>
        <dbReference type="Proteomes" id="UP000238634"/>
    </source>
</evidence>
<dbReference type="OrthoDB" id="573500at2"/>
<dbReference type="EMBL" id="PVWG01000017">
    <property type="protein sequence ID" value="PSB18425.1"/>
    <property type="molecule type" value="Genomic_DNA"/>
</dbReference>
<name>A0A2T1DD72_9CYAN</name>
<reference evidence="1 2" key="2">
    <citation type="submission" date="2018-03" db="EMBL/GenBank/DDBJ databases">
        <title>The ancient ancestry and fast evolution of plastids.</title>
        <authorList>
            <person name="Moore K.R."/>
            <person name="Magnabosco C."/>
            <person name="Momper L."/>
            <person name="Gold D.A."/>
            <person name="Bosak T."/>
            <person name="Fournier G.P."/>
        </authorList>
    </citation>
    <scope>NUCLEOTIDE SEQUENCE [LARGE SCALE GENOMIC DNA]</scope>
    <source>
        <strain evidence="1 2">ULC007</strain>
    </source>
</reference>
<proteinExistence type="predicted"/>
<accession>A0A2T1DD72</accession>
<dbReference type="AlphaFoldDB" id="A0A2T1DD72"/>
<gene>
    <name evidence="1" type="ORF">C7B65_15130</name>
</gene>
<comment type="caution">
    <text evidence="1">The sequence shown here is derived from an EMBL/GenBank/DDBJ whole genome shotgun (WGS) entry which is preliminary data.</text>
</comment>
<dbReference type="RefSeq" id="WP_073072726.1">
    <property type="nucleotide sequence ID" value="NZ_MPPI01000018.1"/>
</dbReference>
<dbReference type="STRING" id="1920490.GCA_001895925_05098"/>
<organism evidence="1 2">
    <name type="scientific">Phormidesmis priestleyi ULC007</name>
    <dbReference type="NCBI Taxonomy" id="1920490"/>
    <lineage>
        <taxon>Bacteria</taxon>
        <taxon>Bacillati</taxon>
        <taxon>Cyanobacteriota</taxon>
        <taxon>Cyanophyceae</taxon>
        <taxon>Leptolyngbyales</taxon>
        <taxon>Leptolyngbyaceae</taxon>
        <taxon>Phormidesmis</taxon>
    </lineage>
</organism>
<evidence type="ECO:0000313" key="1">
    <source>
        <dbReference type="EMBL" id="PSB18425.1"/>
    </source>
</evidence>
<keyword evidence="2" id="KW-1185">Reference proteome</keyword>
<protein>
    <submittedName>
        <fullName evidence="1">Uncharacterized protein</fullName>
    </submittedName>
</protein>
<dbReference type="Proteomes" id="UP000238634">
    <property type="component" value="Unassembled WGS sequence"/>
</dbReference>
<reference evidence="1 2" key="1">
    <citation type="submission" date="2018-02" db="EMBL/GenBank/DDBJ databases">
        <authorList>
            <person name="Cohen D.B."/>
            <person name="Kent A.D."/>
        </authorList>
    </citation>
    <scope>NUCLEOTIDE SEQUENCE [LARGE SCALE GENOMIC DNA]</scope>
    <source>
        <strain evidence="1 2">ULC007</strain>
    </source>
</reference>